<dbReference type="EMBL" id="CP036263">
    <property type="protein sequence ID" value="QDT01380.1"/>
    <property type="molecule type" value="Genomic_DNA"/>
</dbReference>
<evidence type="ECO:0008006" key="3">
    <source>
        <dbReference type="Google" id="ProtNLM"/>
    </source>
</evidence>
<dbReference type="Proteomes" id="UP000319852">
    <property type="component" value="Chromosome"/>
</dbReference>
<dbReference type="KEGG" id="amob:HG15A2_47220"/>
<evidence type="ECO:0000313" key="2">
    <source>
        <dbReference type="Proteomes" id="UP000319852"/>
    </source>
</evidence>
<keyword evidence="2" id="KW-1185">Reference proteome</keyword>
<dbReference type="AlphaFoldDB" id="A0A517N2K7"/>
<reference evidence="1 2" key="1">
    <citation type="submission" date="2019-02" db="EMBL/GenBank/DDBJ databases">
        <title>Deep-cultivation of Planctomycetes and their phenomic and genomic characterization uncovers novel biology.</title>
        <authorList>
            <person name="Wiegand S."/>
            <person name="Jogler M."/>
            <person name="Boedeker C."/>
            <person name="Pinto D."/>
            <person name="Vollmers J."/>
            <person name="Rivas-Marin E."/>
            <person name="Kohn T."/>
            <person name="Peeters S.H."/>
            <person name="Heuer A."/>
            <person name="Rast P."/>
            <person name="Oberbeckmann S."/>
            <person name="Bunk B."/>
            <person name="Jeske O."/>
            <person name="Meyerdierks A."/>
            <person name="Storesund J.E."/>
            <person name="Kallscheuer N."/>
            <person name="Luecker S."/>
            <person name="Lage O.M."/>
            <person name="Pohl T."/>
            <person name="Merkel B.J."/>
            <person name="Hornburger P."/>
            <person name="Mueller R.-W."/>
            <person name="Bruemmer F."/>
            <person name="Labrenz M."/>
            <person name="Spormann A.M."/>
            <person name="Op den Camp H."/>
            <person name="Overmann J."/>
            <person name="Amann R."/>
            <person name="Jetten M.S.M."/>
            <person name="Mascher T."/>
            <person name="Medema M.H."/>
            <person name="Devos D.P."/>
            <person name="Kaster A.-K."/>
            <person name="Ovreas L."/>
            <person name="Rohde M."/>
            <person name="Galperin M.Y."/>
            <person name="Jogler C."/>
        </authorList>
    </citation>
    <scope>NUCLEOTIDE SEQUENCE [LARGE SCALE GENOMIC DNA]</scope>
    <source>
        <strain evidence="1 2">HG15A2</strain>
    </source>
</reference>
<name>A0A517N2K7_9BACT</name>
<gene>
    <name evidence="1" type="ORF">HG15A2_47220</name>
</gene>
<evidence type="ECO:0000313" key="1">
    <source>
        <dbReference type="EMBL" id="QDT01380.1"/>
    </source>
</evidence>
<organism evidence="1 2">
    <name type="scientific">Adhaeretor mobilis</name>
    <dbReference type="NCBI Taxonomy" id="1930276"/>
    <lineage>
        <taxon>Bacteria</taxon>
        <taxon>Pseudomonadati</taxon>
        <taxon>Planctomycetota</taxon>
        <taxon>Planctomycetia</taxon>
        <taxon>Pirellulales</taxon>
        <taxon>Lacipirellulaceae</taxon>
        <taxon>Adhaeretor</taxon>
    </lineage>
</organism>
<protein>
    <recommendedName>
        <fullName evidence="3">Flagellar protein FliL</fullName>
    </recommendedName>
</protein>
<proteinExistence type="predicted"/>
<sequence length="180" mass="20516">MVLLKGSSLPPWEWEVCLFMHFVPNSVAKFCTSRLWWVLLLVLALPGCGGEEVPRLVDYFDDLEFDAPTDATVEVAVGRYRVPVSVPDRSKPEPEWRQLKFALYVVTAETKKKSLAEAFEGRRGPFQDSVLKIVRNVTADELEDPRLASVKMRLTDMARMQLGEHRVQQLVIVELLDESI</sequence>
<accession>A0A517N2K7</accession>